<dbReference type="EMBL" id="UOGE01000071">
    <property type="protein sequence ID" value="VAX22031.1"/>
    <property type="molecule type" value="Genomic_DNA"/>
</dbReference>
<protein>
    <recommendedName>
        <fullName evidence="1">Carrier domain-containing protein</fullName>
    </recommendedName>
</protein>
<dbReference type="Pfam" id="PF00550">
    <property type="entry name" value="PP-binding"/>
    <property type="match status" value="1"/>
</dbReference>
<proteinExistence type="predicted"/>
<dbReference type="InterPro" id="IPR036736">
    <property type="entry name" value="ACP-like_sf"/>
</dbReference>
<organism evidence="2">
    <name type="scientific">hydrothermal vent metagenome</name>
    <dbReference type="NCBI Taxonomy" id="652676"/>
    <lineage>
        <taxon>unclassified sequences</taxon>
        <taxon>metagenomes</taxon>
        <taxon>ecological metagenomes</taxon>
    </lineage>
</organism>
<gene>
    <name evidence="2" type="ORF">MNBD_NITROSPINAE02-1089</name>
</gene>
<dbReference type="PROSITE" id="PS50075">
    <property type="entry name" value="CARRIER"/>
    <property type="match status" value="1"/>
</dbReference>
<name>A0A3B1C5V8_9ZZZZ</name>
<accession>A0A3B1C5V8</accession>
<reference evidence="2" key="1">
    <citation type="submission" date="2018-06" db="EMBL/GenBank/DDBJ databases">
        <authorList>
            <person name="Zhirakovskaya E."/>
        </authorList>
    </citation>
    <scope>NUCLEOTIDE SEQUENCE</scope>
</reference>
<evidence type="ECO:0000259" key="1">
    <source>
        <dbReference type="PROSITE" id="PS50075"/>
    </source>
</evidence>
<evidence type="ECO:0000313" key="2">
    <source>
        <dbReference type="EMBL" id="VAX22031.1"/>
    </source>
</evidence>
<dbReference type="AlphaFoldDB" id="A0A3B1C5V8"/>
<dbReference type="Gene3D" id="1.10.1200.10">
    <property type="entry name" value="ACP-like"/>
    <property type="match status" value="1"/>
</dbReference>
<feature type="domain" description="Carrier" evidence="1">
    <location>
        <begin position="6"/>
        <end position="84"/>
    </location>
</feature>
<dbReference type="InterPro" id="IPR009081">
    <property type="entry name" value="PP-bd_ACP"/>
</dbReference>
<sequence>MTDKNIIAAELLGFVKKEFLKDETSGEIEKDYPLRSTGVIDSIDLLSLLTHIEQRFDVEFTAEEASSDSFNTIGAMAEMIESKVKK</sequence>
<dbReference type="SUPFAM" id="SSF47336">
    <property type="entry name" value="ACP-like"/>
    <property type="match status" value="1"/>
</dbReference>